<organism evidence="5 6">
    <name type="scientific">Strongylus vulgaris</name>
    <name type="common">Blood worm</name>
    <dbReference type="NCBI Taxonomy" id="40348"/>
    <lineage>
        <taxon>Eukaryota</taxon>
        <taxon>Metazoa</taxon>
        <taxon>Ecdysozoa</taxon>
        <taxon>Nematoda</taxon>
        <taxon>Chromadorea</taxon>
        <taxon>Rhabditida</taxon>
        <taxon>Rhabditina</taxon>
        <taxon>Rhabditomorpha</taxon>
        <taxon>Strongyloidea</taxon>
        <taxon>Strongylidae</taxon>
        <taxon>Strongylus</taxon>
    </lineage>
</organism>
<dbReference type="OrthoDB" id="6329284at2759"/>
<keyword evidence="3" id="KW-0949">S-adenosyl-L-methionine</keyword>
<dbReference type="GO" id="GO:0008425">
    <property type="term" value="F:2-methoxy-6-polyprenyl-1,4-benzoquinol methyltransferase activity"/>
    <property type="evidence" value="ECO:0007669"/>
    <property type="project" value="TreeGrafter"/>
</dbReference>
<dbReference type="Gene3D" id="3.40.50.150">
    <property type="entry name" value="Vaccinia Virus protein VP39"/>
    <property type="match status" value="1"/>
</dbReference>
<evidence type="ECO:0000256" key="2">
    <source>
        <dbReference type="ARBA" id="ARBA00022679"/>
    </source>
</evidence>
<sequence>MALALFYNQSGLFQIIDVAGGTGDIAFRLQKRIANGGKVTVVDINQNMLDVGQERARKDRGVIASKLEWVCANAEKLPFEDNSFDLYTISFGIRNCTHVDQVVAEAFRVLKPGGRLAVLEFSAINPMLRPIYDAYSFNVIPVLGQKIEHSAFPQATFK</sequence>
<dbReference type="InterPro" id="IPR029063">
    <property type="entry name" value="SAM-dependent_MTases_sf"/>
</dbReference>
<keyword evidence="2" id="KW-0808">Transferase</keyword>
<dbReference type="PANTHER" id="PTHR43591">
    <property type="entry name" value="METHYLTRANSFERASE"/>
    <property type="match status" value="1"/>
</dbReference>
<dbReference type="GO" id="GO:0032259">
    <property type="term" value="P:methylation"/>
    <property type="evidence" value="ECO:0007669"/>
    <property type="project" value="UniProtKB-KW"/>
</dbReference>
<dbReference type="PROSITE" id="PS51608">
    <property type="entry name" value="SAM_MT_UBIE"/>
    <property type="match status" value="1"/>
</dbReference>
<protein>
    <recommendedName>
        <fullName evidence="7">2-methoxy-6-polyprenyl-1,4-benzoquinol methylase, mitochondrial</fullName>
    </recommendedName>
</protein>
<reference evidence="5 6" key="1">
    <citation type="submission" date="2018-11" db="EMBL/GenBank/DDBJ databases">
        <authorList>
            <consortium name="Pathogen Informatics"/>
        </authorList>
    </citation>
    <scope>NUCLEOTIDE SEQUENCE [LARGE SCALE GENOMIC DNA]</scope>
</reference>
<accession>A0A3P7IKJ5</accession>
<dbReference type="InterPro" id="IPR023576">
    <property type="entry name" value="UbiE/COQ5_MeTrFase_CS"/>
</dbReference>
<evidence type="ECO:0000313" key="6">
    <source>
        <dbReference type="Proteomes" id="UP000270094"/>
    </source>
</evidence>
<dbReference type="PANTHER" id="PTHR43591:SF24">
    <property type="entry name" value="2-METHOXY-6-POLYPRENYL-1,4-BENZOQUINOL METHYLASE, MITOCHONDRIAL"/>
    <property type="match status" value="1"/>
</dbReference>
<evidence type="ECO:0000256" key="4">
    <source>
        <dbReference type="ARBA" id="ARBA00046387"/>
    </source>
</evidence>
<dbReference type="EMBL" id="UYYB01030754">
    <property type="protein sequence ID" value="VDM73450.1"/>
    <property type="molecule type" value="Genomic_DNA"/>
</dbReference>
<name>A0A3P7IKJ5_STRVU</name>
<dbReference type="AlphaFoldDB" id="A0A3P7IKJ5"/>
<dbReference type="Proteomes" id="UP000270094">
    <property type="component" value="Unassembled WGS sequence"/>
</dbReference>
<dbReference type="Pfam" id="PF01209">
    <property type="entry name" value="Ubie_methyltran"/>
    <property type="match status" value="1"/>
</dbReference>
<keyword evidence="6" id="KW-1185">Reference proteome</keyword>
<dbReference type="SUPFAM" id="SSF53335">
    <property type="entry name" value="S-adenosyl-L-methionine-dependent methyltransferases"/>
    <property type="match status" value="1"/>
</dbReference>
<gene>
    <name evidence="5" type="ORF">SVUK_LOCUS8448</name>
</gene>
<evidence type="ECO:0000256" key="1">
    <source>
        <dbReference type="ARBA" id="ARBA00022603"/>
    </source>
</evidence>
<dbReference type="InterPro" id="IPR004033">
    <property type="entry name" value="UbiE/COQ5_MeTrFase"/>
</dbReference>
<comment type="subunit">
    <text evidence="4">Component of a multi-subunit COQ enzyme complex, composed of at least COQ3, COQ4, COQ5, COQ6, COQ7 and COQ9. Interacts with PYURF; the interaction is direct, stabilizes COQ5 protein and associates PYURF with COQ enzyme complex.</text>
</comment>
<dbReference type="NCBIfam" id="TIGR01934">
    <property type="entry name" value="MenG_MenH_UbiE"/>
    <property type="match status" value="1"/>
</dbReference>
<proteinExistence type="predicted"/>
<evidence type="ECO:0000313" key="5">
    <source>
        <dbReference type="EMBL" id="VDM73450.1"/>
    </source>
</evidence>
<keyword evidence="1" id="KW-0489">Methyltransferase</keyword>
<dbReference type="CDD" id="cd02440">
    <property type="entry name" value="AdoMet_MTases"/>
    <property type="match status" value="1"/>
</dbReference>
<evidence type="ECO:0000256" key="3">
    <source>
        <dbReference type="ARBA" id="ARBA00022691"/>
    </source>
</evidence>
<evidence type="ECO:0008006" key="7">
    <source>
        <dbReference type="Google" id="ProtNLM"/>
    </source>
</evidence>
<dbReference type="PROSITE" id="PS01184">
    <property type="entry name" value="UBIE_2"/>
    <property type="match status" value="1"/>
</dbReference>